<feature type="compositionally biased region" description="Basic residues" evidence="1">
    <location>
        <begin position="238"/>
        <end position="251"/>
    </location>
</feature>
<reference evidence="2" key="1">
    <citation type="submission" date="2023-05" db="EMBL/GenBank/DDBJ databases">
        <title>Nepenthes gracilis genome sequencing.</title>
        <authorList>
            <person name="Fukushima K."/>
        </authorList>
    </citation>
    <scope>NUCLEOTIDE SEQUENCE</scope>
    <source>
        <strain evidence="2">SING2019-196</strain>
    </source>
</reference>
<dbReference type="EMBL" id="BSYO01000005">
    <property type="protein sequence ID" value="GMH04662.1"/>
    <property type="molecule type" value="Genomic_DNA"/>
</dbReference>
<comment type="caution">
    <text evidence="2">The sequence shown here is derived from an EMBL/GenBank/DDBJ whole genome shotgun (WGS) entry which is preliminary data.</text>
</comment>
<feature type="compositionally biased region" description="Basic and acidic residues" evidence="1">
    <location>
        <begin position="228"/>
        <end position="237"/>
    </location>
</feature>
<sequence>MKTTASSFFEYYQKGSCVQSSSLLVSEGLNFSKKSKRQTATMKSARKPPLATSPMRLHAPRTLRSNTTPMRNQSGYLTETRMQNRASDNKGLEIIRPEYTTISCELRALAKMVEEEFGTLGSKNNSGFGNLLTANKNCQFERGRFYVEYSARRNERLRRKKQSEIGTTAEPRTVYNLGVKVETAKRNDSKRLESLRKSVSATYSVDRSEHPRYSLRSIKKPPLPLPMDVEKSAGGRERKARAQRAKRKIGD</sequence>
<feature type="region of interest" description="Disordered" evidence="1">
    <location>
        <begin position="195"/>
        <end position="251"/>
    </location>
</feature>
<gene>
    <name evidence="2" type="ORF">Nepgr_006502</name>
</gene>
<dbReference type="AlphaFoldDB" id="A0AAD3XHE1"/>
<protein>
    <submittedName>
        <fullName evidence="2">Uncharacterized protein</fullName>
    </submittedName>
</protein>
<dbReference type="PANTHER" id="PTHR37259:SF2">
    <property type="entry name" value="OS07G0474300 PROTEIN"/>
    <property type="match status" value="1"/>
</dbReference>
<evidence type="ECO:0000313" key="3">
    <source>
        <dbReference type="Proteomes" id="UP001279734"/>
    </source>
</evidence>
<evidence type="ECO:0000313" key="2">
    <source>
        <dbReference type="EMBL" id="GMH04662.1"/>
    </source>
</evidence>
<name>A0AAD3XHE1_NEPGR</name>
<feature type="region of interest" description="Disordered" evidence="1">
    <location>
        <begin position="34"/>
        <end position="53"/>
    </location>
</feature>
<dbReference type="PANTHER" id="PTHR37259">
    <property type="entry name" value="OS07G0474300 PROTEIN"/>
    <property type="match status" value="1"/>
</dbReference>
<organism evidence="2 3">
    <name type="scientific">Nepenthes gracilis</name>
    <name type="common">Slender pitcher plant</name>
    <dbReference type="NCBI Taxonomy" id="150966"/>
    <lineage>
        <taxon>Eukaryota</taxon>
        <taxon>Viridiplantae</taxon>
        <taxon>Streptophyta</taxon>
        <taxon>Embryophyta</taxon>
        <taxon>Tracheophyta</taxon>
        <taxon>Spermatophyta</taxon>
        <taxon>Magnoliopsida</taxon>
        <taxon>eudicotyledons</taxon>
        <taxon>Gunneridae</taxon>
        <taxon>Pentapetalae</taxon>
        <taxon>Caryophyllales</taxon>
        <taxon>Nepenthaceae</taxon>
        <taxon>Nepenthes</taxon>
    </lineage>
</organism>
<accession>A0AAD3XHE1</accession>
<evidence type="ECO:0000256" key="1">
    <source>
        <dbReference type="SAM" id="MobiDB-lite"/>
    </source>
</evidence>
<dbReference type="Proteomes" id="UP001279734">
    <property type="component" value="Unassembled WGS sequence"/>
</dbReference>
<proteinExistence type="predicted"/>
<keyword evidence="3" id="KW-1185">Reference proteome</keyword>